<keyword evidence="3" id="KW-1185">Reference proteome</keyword>
<dbReference type="AlphaFoldDB" id="A0A8J7DQI4"/>
<organism evidence="2 3">
    <name type="scientific">Vasconcelosia minhoensis LEGE 07310</name>
    <dbReference type="NCBI Taxonomy" id="915328"/>
    <lineage>
        <taxon>Bacteria</taxon>
        <taxon>Bacillati</taxon>
        <taxon>Cyanobacteriota</taxon>
        <taxon>Cyanophyceae</taxon>
        <taxon>Nodosilineales</taxon>
        <taxon>Cymatolegaceae</taxon>
        <taxon>Vasconcelosia</taxon>
        <taxon>Vasconcelosia minhoensis</taxon>
    </lineage>
</organism>
<evidence type="ECO:0000313" key="3">
    <source>
        <dbReference type="Proteomes" id="UP000636505"/>
    </source>
</evidence>
<dbReference type="PANTHER" id="PTHR47443">
    <property type="entry name" value="ACYL-COA N-ACYLTRANSFERASES (NAT) SUPERFAMILY PROTEIN"/>
    <property type="match status" value="1"/>
</dbReference>
<proteinExistence type="predicted"/>
<dbReference type="InterPro" id="IPR000182">
    <property type="entry name" value="GNAT_dom"/>
</dbReference>
<dbReference type="RefSeq" id="WP_228021383.1">
    <property type="nucleotide sequence ID" value="NZ_JADEXG010000007.1"/>
</dbReference>
<comment type="caution">
    <text evidence="2">The sequence shown here is derived from an EMBL/GenBank/DDBJ whole genome shotgun (WGS) entry which is preliminary data.</text>
</comment>
<dbReference type="PROSITE" id="PS51186">
    <property type="entry name" value="GNAT"/>
    <property type="match status" value="1"/>
</dbReference>
<dbReference type="Pfam" id="PF00583">
    <property type="entry name" value="Acetyltransf_1"/>
    <property type="match status" value="1"/>
</dbReference>
<evidence type="ECO:0000313" key="2">
    <source>
        <dbReference type="EMBL" id="MBE9076609.1"/>
    </source>
</evidence>
<evidence type="ECO:0000259" key="1">
    <source>
        <dbReference type="PROSITE" id="PS51186"/>
    </source>
</evidence>
<dbReference type="Gene3D" id="3.40.630.30">
    <property type="match status" value="1"/>
</dbReference>
<protein>
    <submittedName>
        <fullName evidence="2">GNAT family N-acetyltransferase</fullName>
    </submittedName>
</protein>
<reference evidence="2" key="1">
    <citation type="submission" date="2020-10" db="EMBL/GenBank/DDBJ databases">
        <authorList>
            <person name="Castelo-Branco R."/>
            <person name="Eusebio N."/>
            <person name="Adriana R."/>
            <person name="Vieira A."/>
            <person name="Brugerolle De Fraissinette N."/>
            <person name="Rezende De Castro R."/>
            <person name="Schneider M.P."/>
            <person name="Vasconcelos V."/>
            <person name="Leao P.N."/>
        </authorList>
    </citation>
    <scope>NUCLEOTIDE SEQUENCE</scope>
    <source>
        <strain evidence="2">LEGE 07310</strain>
    </source>
</reference>
<accession>A0A8J7DQI4</accession>
<feature type="domain" description="N-acetyltransferase" evidence="1">
    <location>
        <begin position="27"/>
        <end position="214"/>
    </location>
</feature>
<dbReference type="SUPFAM" id="SSF55729">
    <property type="entry name" value="Acyl-CoA N-acyltransferases (Nat)"/>
    <property type="match status" value="1"/>
</dbReference>
<dbReference type="CDD" id="cd04301">
    <property type="entry name" value="NAT_SF"/>
    <property type="match status" value="1"/>
</dbReference>
<dbReference type="EMBL" id="JADEXG010000007">
    <property type="protein sequence ID" value="MBE9076609.1"/>
    <property type="molecule type" value="Genomic_DNA"/>
</dbReference>
<dbReference type="InterPro" id="IPR016181">
    <property type="entry name" value="Acyl_CoA_acyltransferase"/>
</dbReference>
<gene>
    <name evidence="2" type="ORF">IQ241_04740</name>
</gene>
<name>A0A8J7DQI4_9CYAN</name>
<sequence length="220" mass="24691">MPSLPQFSTMSAVNQNIPAASQPEGIYQTRLANVADLPQLVEVLSTSFYPASLLNHWFYWVMKLGLHEDLKRRLQSSNPRYRCLVAVRSGGVTADRDTPSIGLTGQTGQTDRQVAGTVEISFRPCQAWRLFPPHRLYLSNLAVRPDCRRTGVAQQLLATCEQIATEWGCYELYLHVMENNEAAQSLYRKNGYQRCEVGNPVLAALGLRPKQLLLSKQILS</sequence>
<dbReference type="PANTHER" id="PTHR47443:SF3">
    <property type="entry name" value="GCN5-RELATED N-ACETYLTRANSFERASE 4, CHLOROPLASTIC"/>
    <property type="match status" value="1"/>
</dbReference>
<dbReference type="Proteomes" id="UP000636505">
    <property type="component" value="Unassembled WGS sequence"/>
</dbReference>
<dbReference type="GO" id="GO:0016747">
    <property type="term" value="F:acyltransferase activity, transferring groups other than amino-acyl groups"/>
    <property type="evidence" value="ECO:0007669"/>
    <property type="project" value="InterPro"/>
</dbReference>